<sequence>MNITIRKENTEDFKIIYDLIKNSFKHAEHSDGTEQDLVNRLRTSESYIPDLSLVATINDNIVGYIMFTKITINNENDKYDSLALAPLAVSTDYQGIGIGSILVKTGLLSAKELGYESVVVLGSEKYYPRFGFKEALTFDIKAPFDVPNENFMAIELNKNSLKNVSGTVVYAKEFFE</sequence>
<dbReference type="SUPFAM" id="SSF55729">
    <property type="entry name" value="Acyl-CoA N-acyltransferases (Nat)"/>
    <property type="match status" value="1"/>
</dbReference>
<evidence type="ECO:0000313" key="3">
    <source>
        <dbReference type="Proteomes" id="UP000010420"/>
    </source>
</evidence>
<dbReference type="OrthoDB" id="9797178at2"/>
<comment type="caution">
    <text evidence="2">The sequence shown here is derived from an EMBL/GenBank/DDBJ whole genome shotgun (WGS) entry which is preliminary data.</text>
</comment>
<reference evidence="2 3" key="1">
    <citation type="submission" date="2012-05" db="EMBL/GenBank/DDBJ databases">
        <authorList>
            <person name="Weinstock G."/>
            <person name="Sodergren E."/>
            <person name="Lobos E.A."/>
            <person name="Fulton L."/>
            <person name="Fulton R."/>
            <person name="Courtney L."/>
            <person name="Fronick C."/>
            <person name="O'Laughlin M."/>
            <person name="Godfrey J."/>
            <person name="Wilson R.M."/>
            <person name="Miner T."/>
            <person name="Farmer C."/>
            <person name="Delehaunty K."/>
            <person name="Cordes M."/>
            <person name="Minx P."/>
            <person name="Tomlinson C."/>
            <person name="Chen J."/>
            <person name="Wollam A."/>
            <person name="Pepin K.H."/>
            <person name="Bhonagiri V."/>
            <person name="Zhang X."/>
            <person name="Suruliraj S."/>
            <person name="Warren W."/>
            <person name="Mitreva M."/>
            <person name="Mardis E.R."/>
            <person name="Wilson R.K."/>
        </authorList>
    </citation>
    <scope>NUCLEOTIDE SEQUENCE [LARGE SCALE GENOMIC DNA]</scope>
    <source>
        <strain evidence="2 3">DSM 1785</strain>
    </source>
</reference>
<dbReference type="InterPro" id="IPR016181">
    <property type="entry name" value="Acyl_CoA_acyltransferase"/>
</dbReference>
<dbReference type="EMBL" id="AMEZ01000086">
    <property type="protein sequence ID" value="EKY24408.1"/>
    <property type="molecule type" value="Genomic_DNA"/>
</dbReference>
<evidence type="ECO:0000313" key="2">
    <source>
        <dbReference type="EMBL" id="EKY24408.1"/>
    </source>
</evidence>
<dbReference type="PATRIC" id="fig|545697.3.peg.2663"/>
<name>L1Q8Y0_9CLOT</name>
<proteinExistence type="predicted"/>
<dbReference type="HOGENOM" id="CLU_081840_1_2_9"/>
<gene>
    <name evidence="2" type="ORF">HMPREF0216_02708</name>
</gene>
<protein>
    <submittedName>
        <fullName evidence="2">Acetyltransferase, GNAT family</fullName>
    </submittedName>
</protein>
<dbReference type="Gene3D" id="3.40.630.30">
    <property type="match status" value="1"/>
</dbReference>
<dbReference type="STRING" id="545697.HMPREF0216_02708"/>
<keyword evidence="3" id="KW-1185">Reference proteome</keyword>
<keyword evidence="2" id="KW-0808">Transferase</keyword>
<feature type="domain" description="N-acetyltransferase" evidence="1">
    <location>
        <begin position="3"/>
        <end position="157"/>
    </location>
</feature>
<dbReference type="GO" id="GO:0016747">
    <property type="term" value="F:acyltransferase activity, transferring groups other than amino-acyl groups"/>
    <property type="evidence" value="ECO:0007669"/>
    <property type="project" value="InterPro"/>
</dbReference>
<dbReference type="CDD" id="cd04301">
    <property type="entry name" value="NAT_SF"/>
    <property type="match status" value="1"/>
</dbReference>
<dbReference type="PROSITE" id="PS51186">
    <property type="entry name" value="GNAT"/>
    <property type="match status" value="1"/>
</dbReference>
<dbReference type="eggNOG" id="COG3153">
    <property type="taxonomic scope" value="Bacteria"/>
</dbReference>
<dbReference type="Proteomes" id="UP000010420">
    <property type="component" value="Unassembled WGS sequence"/>
</dbReference>
<dbReference type="InterPro" id="IPR000182">
    <property type="entry name" value="GNAT_dom"/>
</dbReference>
<organism evidence="2 3">
    <name type="scientific">Clostridium celatum DSM 1785</name>
    <dbReference type="NCBI Taxonomy" id="545697"/>
    <lineage>
        <taxon>Bacteria</taxon>
        <taxon>Bacillati</taxon>
        <taxon>Bacillota</taxon>
        <taxon>Clostridia</taxon>
        <taxon>Eubacteriales</taxon>
        <taxon>Clostridiaceae</taxon>
        <taxon>Clostridium</taxon>
    </lineage>
</organism>
<accession>L1Q8Y0</accession>
<dbReference type="Pfam" id="PF00583">
    <property type="entry name" value="Acetyltransf_1"/>
    <property type="match status" value="1"/>
</dbReference>
<evidence type="ECO:0000259" key="1">
    <source>
        <dbReference type="PROSITE" id="PS51186"/>
    </source>
</evidence>
<dbReference type="RefSeq" id="WP_005214770.1">
    <property type="nucleotide sequence ID" value="NZ_KB291676.1"/>
</dbReference>
<dbReference type="AlphaFoldDB" id="L1Q8Y0"/>